<sequence>MRRCIAKEFGQLLGRFRGVLFRREVASRHGMADELVRQLSL</sequence>
<gene>
    <name evidence="1" type="ORF">GGD50_006593</name>
</gene>
<organism evidence="1 2">
    <name type="scientific">Rhizobium paranaense</name>
    <dbReference type="NCBI Taxonomy" id="1650438"/>
    <lineage>
        <taxon>Bacteria</taxon>
        <taxon>Pseudomonadati</taxon>
        <taxon>Pseudomonadota</taxon>
        <taxon>Alphaproteobacteria</taxon>
        <taxon>Hyphomicrobiales</taxon>
        <taxon>Rhizobiaceae</taxon>
        <taxon>Rhizobium/Agrobacterium group</taxon>
        <taxon>Rhizobium</taxon>
    </lineage>
</organism>
<name>A0A7W9D4X4_9HYPH</name>
<keyword evidence="2" id="KW-1185">Reference proteome</keyword>
<reference evidence="1 2" key="1">
    <citation type="submission" date="2020-08" db="EMBL/GenBank/DDBJ databases">
        <title>Genomic Encyclopedia of Type Strains, Phase IV (KMG-V): Genome sequencing to study the core and pangenomes of soil and plant-associated prokaryotes.</title>
        <authorList>
            <person name="Whitman W."/>
        </authorList>
    </citation>
    <scope>NUCLEOTIDE SEQUENCE [LARGE SCALE GENOMIC DNA]</scope>
    <source>
        <strain evidence="1 2">SEMIA 4064</strain>
    </source>
</reference>
<proteinExistence type="predicted"/>
<dbReference type="EMBL" id="JACHBI010000029">
    <property type="protein sequence ID" value="MBB5577937.1"/>
    <property type="molecule type" value="Genomic_DNA"/>
</dbReference>
<evidence type="ECO:0000313" key="1">
    <source>
        <dbReference type="EMBL" id="MBB5577937.1"/>
    </source>
</evidence>
<dbReference type="Proteomes" id="UP000549882">
    <property type="component" value="Unassembled WGS sequence"/>
</dbReference>
<dbReference type="AlphaFoldDB" id="A0A7W9D4X4"/>
<protein>
    <submittedName>
        <fullName evidence="1">Uncharacterized protein</fullName>
    </submittedName>
</protein>
<comment type="caution">
    <text evidence="1">The sequence shown here is derived from an EMBL/GenBank/DDBJ whole genome shotgun (WGS) entry which is preliminary data.</text>
</comment>
<evidence type="ECO:0000313" key="2">
    <source>
        <dbReference type="Proteomes" id="UP000549882"/>
    </source>
</evidence>
<accession>A0A7W9D4X4</accession>